<reference evidence="1 2" key="1">
    <citation type="journal article" date="2023" name="Sci. Data">
        <title>Genome assembly of the Korean intertidal mud-creeper Batillaria attramentaria.</title>
        <authorList>
            <person name="Patra A.K."/>
            <person name="Ho P.T."/>
            <person name="Jun S."/>
            <person name="Lee S.J."/>
            <person name="Kim Y."/>
            <person name="Won Y.J."/>
        </authorList>
    </citation>
    <scope>NUCLEOTIDE SEQUENCE [LARGE SCALE GENOMIC DNA]</scope>
    <source>
        <strain evidence="1">Wonlab-2016</strain>
    </source>
</reference>
<proteinExistence type="predicted"/>
<gene>
    <name evidence="1" type="ORF">BaRGS_00007033</name>
</gene>
<evidence type="ECO:0000313" key="2">
    <source>
        <dbReference type="Proteomes" id="UP001519460"/>
    </source>
</evidence>
<organism evidence="1 2">
    <name type="scientific">Batillaria attramentaria</name>
    <dbReference type="NCBI Taxonomy" id="370345"/>
    <lineage>
        <taxon>Eukaryota</taxon>
        <taxon>Metazoa</taxon>
        <taxon>Spiralia</taxon>
        <taxon>Lophotrochozoa</taxon>
        <taxon>Mollusca</taxon>
        <taxon>Gastropoda</taxon>
        <taxon>Caenogastropoda</taxon>
        <taxon>Sorbeoconcha</taxon>
        <taxon>Cerithioidea</taxon>
        <taxon>Batillariidae</taxon>
        <taxon>Batillaria</taxon>
    </lineage>
</organism>
<accession>A0ABD0LQ79</accession>
<evidence type="ECO:0000313" key="1">
    <source>
        <dbReference type="EMBL" id="KAK7501602.1"/>
    </source>
</evidence>
<sequence length="100" mass="10918">MAIVRICSHTKIGSSGSTTNVSRSWELWLLPGGDVLMTLHWALSGTHSPPLLTVDCVRCSVRRRSSGYLSTRQQAGQCPVARHAATALYRFITAPEGHQD</sequence>
<dbReference type="AlphaFoldDB" id="A0ABD0LQ79"/>
<protein>
    <submittedName>
        <fullName evidence="1">Uncharacterized protein</fullName>
    </submittedName>
</protein>
<dbReference type="EMBL" id="JACVVK020000030">
    <property type="protein sequence ID" value="KAK7501602.1"/>
    <property type="molecule type" value="Genomic_DNA"/>
</dbReference>
<keyword evidence="2" id="KW-1185">Reference proteome</keyword>
<comment type="caution">
    <text evidence="1">The sequence shown here is derived from an EMBL/GenBank/DDBJ whole genome shotgun (WGS) entry which is preliminary data.</text>
</comment>
<name>A0ABD0LQ79_9CAEN</name>
<dbReference type="Proteomes" id="UP001519460">
    <property type="component" value="Unassembled WGS sequence"/>
</dbReference>